<comment type="caution">
    <text evidence="2">The sequence shown here is derived from an EMBL/GenBank/DDBJ whole genome shotgun (WGS) entry which is preliminary data.</text>
</comment>
<evidence type="ECO:0000259" key="1">
    <source>
        <dbReference type="Pfam" id="PF13475"/>
    </source>
</evidence>
<dbReference type="AlphaFoldDB" id="A0A6A5C1N8"/>
<feature type="domain" description="DUF4116" evidence="1">
    <location>
        <begin position="388"/>
        <end position="435"/>
    </location>
</feature>
<dbReference type="Pfam" id="PF13475">
    <property type="entry name" value="DUF4116"/>
    <property type="match status" value="4"/>
</dbReference>
<sequence length="517" mass="59217">MSYFTPQQQSHVSPSSLTVTSSVSTCMSPLNSPPSRSCVILHLIDFTPTTDSDEKDFISQTKSKLSSSPFSSFHSSSHFHHLTCLMKQKLRVPCSSRSLQSIKLAHLKDVQETPSQFISHFLSVYPFPDPSDVDIILQGVKCHGLALQFASKELRNCKFVVWKAIQQDARAIQFASWKLRCFERELWMECAKQLSLEALFHFLFVDLFKELHEKDMELTNNIIDLDTTEEHIHELKMLCEKVKEQILNDRELNLEILKHHAPSWIHVSECLQRDSSFAMQALAINSEIFHYWSPELQKTSLIVTEGEMDIAQDDISERMHLKSISQDETLSFDDCCSCCTSQQGVFHLSEHKISESIILNTTSLHLYSSQELLDFLKHQATEEMKNQREFMMQCVVHCGLSLQFASSSLRQDRDLVMQAVQQDGLSLQFASVSLRNTDREVVLNAVRSNGQALAFVSSECFRQDREIVLTALRHENWGGKNLKFASYSLQYDQEMIREAIKFGLNAYQPSAYPPIKQ</sequence>
<accession>A0A6A5C1N8</accession>
<dbReference type="VEuPathDB" id="AmoebaDB:NfTy_027210"/>
<dbReference type="GeneID" id="68120893"/>
<dbReference type="EMBL" id="VFQX01000019">
    <property type="protein sequence ID" value="KAF0980464.1"/>
    <property type="molecule type" value="Genomic_DNA"/>
</dbReference>
<dbReference type="RefSeq" id="XP_044565177.1">
    <property type="nucleotide sequence ID" value="XM_044704334.1"/>
</dbReference>
<feature type="domain" description="DUF4116" evidence="1">
    <location>
        <begin position="438"/>
        <end position="473"/>
    </location>
</feature>
<feature type="domain" description="DUF4116" evidence="1">
    <location>
        <begin position="249"/>
        <end position="297"/>
    </location>
</feature>
<name>A0A6A5C1N8_NAEFO</name>
<proteinExistence type="predicted"/>
<evidence type="ECO:0000313" key="3">
    <source>
        <dbReference type="Proteomes" id="UP000444721"/>
    </source>
</evidence>
<evidence type="ECO:0000313" key="2">
    <source>
        <dbReference type="EMBL" id="KAF0980464.1"/>
    </source>
</evidence>
<reference evidence="2 3" key="1">
    <citation type="journal article" date="2019" name="Sci. Rep.">
        <title>Nanopore sequencing improves the draft genome of the human pathogenic amoeba Naegleria fowleri.</title>
        <authorList>
            <person name="Liechti N."/>
            <person name="Schurch N."/>
            <person name="Bruggmann R."/>
            <person name="Wittwer M."/>
        </authorList>
    </citation>
    <scope>NUCLEOTIDE SEQUENCE [LARGE SCALE GENOMIC DNA]</scope>
    <source>
        <strain evidence="2 3">ATCC 30894</strain>
    </source>
</reference>
<organism evidence="2 3">
    <name type="scientific">Naegleria fowleri</name>
    <name type="common">Brain eating amoeba</name>
    <dbReference type="NCBI Taxonomy" id="5763"/>
    <lineage>
        <taxon>Eukaryota</taxon>
        <taxon>Discoba</taxon>
        <taxon>Heterolobosea</taxon>
        <taxon>Tetramitia</taxon>
        <taxon>Eutetramitia</taxon>
        <taxon>Vahlkampfiidae</taxon>
        <taxon>Naegleria</taxon>
    </lineage>
</organism>
<dbReference type="InterPro" id="IPR025197">
    <property type="entry name" value="DUF4116"/>
</dbReference>
<gene>
    <name evidence="2" type="ORF">FDP41_013678</name>
</gene>
<protein>
    <recommendedName>
        <fullName evidence="1">DUF4116 domain-containing protein</fullName>
    </recommendedName>
</protein>
<feature type="domain" description="DUF4116" evidence="1">
    <location>
        <begin position="132"/>
        <end position="180"/>
    </location>
</feature>
<dbReference type="VEuPathDB" id="AmoebaDB:FDP41_013678"/>
<dbReference type="Proteomes" id="UP000444721">
    <property type="component" value="Unassembled WGS sequence"/>
</dbReference>
<keyword evidence="3" id="KW-1185">Reference proteome</keyword>
<dbReference type="VEuPathDB" id="AmoebaDB:NF0043660"/>